<dbReference type="SUPFAM" id="SSF52540">
    <property type="entry name" value="P-loop containing nucleoside triphosphate hydrolases"/>
    <property type="match status" value="1"/>
</dbReference>
<sequence length="263" mass="26888">MSATETTPAAGRPDAADAAPALDVAQLTVRYGDVCALEDVSLSVGPGRICGLLGANGSGKSSLLTAIMGLTAADTGGVAILGAGPAAARKRGLVGYVPQAEQVDWAFPVRVADVVMMGRYGRMGPTRRPRRADRAAVGAALERTGLTGLAHRRIGALSGGQRKRVFVARGIAQGARVFLLDEPFAGVDRASEATITAVLSAMRDEGHTLLVSTHDLVGVGALCDEAALLQRRLLAHGPPGEVLTPERLMEAFGIVPPTGGGPG</sequence>
<dbReference type="GO" id="GO:0005524">
    <property type="term" value="F:ATP binding"/>
    <property type="evidence" value="ECO:0007669"/>
    <property type="project" value="UniProtKB-KW"/>
</dbReference>
<dbReference type="PANTHER" id="PTHR42734:SF5">
    <property type="entry name" value="IRON TRANSPORT SYSTEM ATP-BINDING PROTEIN HI_0361-RELATED"/>
    <property type="match status" value="1"/>
</dbReference>
<accession>A0A841E0T2</accession>
<comment type="caution">
    <text evidence="6">The sequence shown here is derived from an EMBL/GenBank/DDBJ whole genome shotgun (WGS) entry which is preliminary data.</text>
</comment>
<keyword evidence="4 6" id="KW-0067">ATP-binding</keyword>
<dbReference type="PROSITE" id="PS00211">
    <property type="entry name" value="ABC_TRANSPORTER_1"/>
    <property type="match status" value="1"/>
</dbReference>
<reference evidence="6 7" key="1">
    <citation type="submission" date="2020-08" db="EMBL/GenBank/DDBJ databases">
        <title>Sequencing the genomes of 1000 actinobacteria strains.</title>
        <authorList>
            <person name="Klenk H.-P."/>
        </authorList>
    </citation>
    <scope>NUCLEOTIDE SEQUENCE [LARGE SCALE GENOMIC DNA]</scope>
    <source>
        <strain evidence="6 7">DSM 44593</strain>
    </source>
</reference>
<keyword evidence="3" id="KW-0547">Nucleotide-binding</keyword>
<evidence type="ECO:0000256" key="3">
    <source>
        <dbReference type="ARBA" id="ARBA00022741"/>
    </source>
</evidence>
<organism evidence="6 7">
    <name type="scientific">Streptomonospora salina</name>
    <dbReference type="NCBI Taxonomy" id="104205"/>
    <lineage>
        <taxon>Bacteria</taxon>
        <taxon>Bacillati</taxon>
        <taxon>Actinomycetota</taxon>
        <taxon>Actinomycetes</taxon>
        <taxon>Streptosporangiales</taxon>
        <taxon>Nocardiopsidaceae</taxon>
        <taxon>Streptomonospora</taxon>
    </lineage>
</organism>
<evidence type="ECO:0000259" key="5">
    <source>
        <dbReference type="PROSITE" id="PS50893"/>
    </source>
</evidence>
<dbReference type="AlphaFoldDB" id="A0A841E0T2"/>
<proteinExistence type="inferred from homology"/>
<dbReference type="CDD" id="cd03235">
    <property type="entry name" value="ABC_Metallic_Cations"/>
    <property type="match status" value="1"/>
</dbReference>
<protein>
    <submittedName>
        <fullName evidence="6">Manganese transport system ATP-binding protein</fullName>
    </submittedName>
</protein>
<keyword evidence="2" id="KW-0813">Transport</keyword>
<evidence type="ECO:0000256" key="1">
    <source>
        <dbReference type="ARBA" id="ARBA00005417"/>
    </source>
</evidence>
<dbReference type="InterPro" id="IPR027417">
    <property type="entry name" value="P-loop_NTPase"/>
</dbReference>
<dbReference type="InterPro" id="IPR050153">
    <property type="entry name" value="Metal_Ion_Import_ABC"/>
</dbReference>
<gene>
    <name evidence="6" type="ORF">HNR25_000043</name>
</gene>
<evidence type="ECO:0000256" key="2">
    <source>
        <dbReference type="ARBA" id="ARBA00022448"/>
    </source>
</evidence>
<dbReference type="InterPro" id="IPR017871">
    <property type="entry name" value="ABC_transporter-like_CS"/>
</dbReference>
<dbReference type="PROSITE" id="PS50893">
    <property type="entry name" value="ABC_TRANSPORTER_2"/>
    <property type="match status" value="1"/>
</dbReference>
<dbReference type="Proteomes" id="UP000578077">
    <property type="component" value="Unassembled WGS sequence"/>
</dbReference>
<dbReference type="PANTHER" id="PTHR42734">
    <property type="entry name" value="METAL TRANSPORT SYSTEM ATP-BINDING PROTEIN TM_0124-RELATED"/>
    <property type="match status" value="1"/>
</dbReference>
<evidence type="ECO:0000313" key="6">
    <source>
        <dbReference type="EMBL" id="MBB5996292.1"/>
    </source>
</evidence>
<dbReference type="EMBL" id="JACHLY010000001">
    <property type="protein sequence ID" value="MBB5996292.1"/>
    <property type="molecule type" value="Genomic_DNA"/>
</dbReference>
<feature type="domain" description="ABC transporter" evidence="5">
    <location>
        <begin position="22"/>
        <end position="256"/>
    </location>
</feature>
<comment type="similarity">
    <text evidence="1">Belongs to the ABC transporter superfamily.</text>
</comment>
<dbReference type="InterPro" id="IPR003593">
    <property type="entry name" value="AAA+_ATPase"/>
</dbReference>
<dbReference type="Gene3D" id="3.40.50.300">
    <property type="entry name" value="P-loop containing nucleotide triphosphate hydrolases"/>
    <property type="match status" value="1"/>
</dbReference>
<keyword evidence="7" id="KW-1185">Reference proteome</keyword>
<dbReference type="Pfam" id="PF00005">
    <property type="entry name" value="ABC_tran"/>
    <property type="match status" value="1"/>
</dbReference>
<dbReference type="InterPro" id="IPR003439">
    <property type="entry name" value="ABC_transporter-like_ATP-bd"/>
</dbReference>
<dbReference type="RefSeq" id="WP_184632326.1">
    <property type="nucleotide sequence ID" value="NZ_BAABKT010000017.1"/>
</dbReference>
<dbReference type="GO" id="GO:0016887">
    <property type="term" value="F:ATP hydrolysis activity"/>
    <property type="evidence" value="ECO:0007669"/>
    <property type="project" value="InterPro"/>
</dbReference>
<dbReference type="SMART" id="SM00382">
    <property type="entry name" value="AAA"/>
    <property type="match status" value="1"/>
</dbReference>
<name>A0A841E0T2_9ACTN</name>
<evidence type="ECO:0000256" key="4">
    <source>
        <dbReference type="ARBA" id="ARBA00022840"/>
    </source>
</evidence>
<evidence type="ECO:0000313" key="7">
    <source>
        <dbReference type="Proteomes" id="UP000578077"/>
    </source>
</evidence>